<dbReference type="EMBL" id="JAUIRO010000002">
    <property type="protein sequence ID" value="KAK0727304.1"/>
    <property type="molecule type" value="Genomic_DNA"/>
</dbReference>
<dbReference type="RefSeq" id="XP_060300159.1">
    <property type="nucleotide sequence ID" value="XM_060433349.1"/>
</dbReference>
<comment type="caution">
    <text evidence="2">The sequence shown here is derived from an EMBL/GenBank/DDBJ whole genome shotgun (WGS) entry which is preliminary data.</text>
</comment>
<dbReference type="GeneID" id="85316620"/>
<evidence type="ECO:0000256" key="1">
    <source>
        <dbReference type="SAM" id="MobiDB-lite"/>
    </source>
</evidence>
<evidence type="ECO:0000313" key="3">
    <source>
        <dbReference type="Proteomes" id="UP001172101"/>
    </source>
</evidence>
<evidence type="ECO:0000313" key="2">
    <source>
        <dbReference type="EMBL" id="KAK0727304.1"/>
    </source>
</evidence>
<feature type="compositionally biased region" description="Low complexity" evidence="1">
    <location>
        <begin position="94"/>
        <end position="108"/>
    </location>
</feature>
<feature type="compositionally biased region" description="Polar residues" evidence="1">
    <location>
        <begin position="1"/>
        <end position="38"/>
    </location>
</feature>
<sequence>MASQSSAPLSGSNPAPNNESDKSNTTTDADANGSNTDPNFPYKSRLDDYARSLKHPIKRAGANPSGTTGGTIVEKVSDYIPAVGKVLGAGGSKGAPEPAAASESEIGGPPNRPDHDPQIAEFVRDQHRSKGVMPEAET</sequence>
<organism evidence="2 3">
    <name type="scientific">Lasiosphaeria miniovina</name>
    <dbReference type="NCBI Taxonomy" id="1954250"/>
    <lineage>
        <taxon>Eukaryota</taxon>
        <taxon>Fungi</taxon>
        <taxon>Dikarya</taxon>
        <taxon>Ascomycota</taxon>
        <taxon>Pezizomycotina</taxon>
        <taxon>Sordariomycetes</taxon>
        <taxon>Sordariomycetidae</taxon>
        <taxon>Sordariales</taxon>
        <taxon>Lasiosphaeriaceae</taxon>
        <taxon>Lasiosphaeria</taxon>
    </lineage>
</organism>
<feature type="region of interest" description="Disordered" evidence="1">
    <location>
        <begin position="87"/>
        <end position="138"/>
    </location>
</feature>
<gene>
    <name evidence="2" type="ORF">B0T26DRAFT_128355</name>
</gene>
<reference evidence="2" key="1">
    <citation type="submission" date="2023-06" db="EMBL/GenBank/DDBJ databases">
        <title>Genome-scale phylogeny and comparative genomics of the fungal order Sordariales.</title>
        <authorList>
            <consortium name="Lawrence Berkeley National Laboratory"/>
            <person name="Hensen N."/>
            <person name="Bonometti L."/>
            <person name="Westerberg I."/>
            <person name="Brannstrom I.O."/>
            <person name="Guillou S."/>
            <person name="Cros-Aarteil S."/>
            <person name="Calhoun S."/>
            <person name="Haridas S."/>
            <person name="Kuo A."/>
            <person name="Mondo S."/>
            <person name="Pangilinan J."/>
            <person name="Riley R."/>
            <person name="LaButti K."/>
            <person name="Andreopoulos B."/>
            <person name="Lipzen A."/>
            <person name="Chen C."/>
            <person name="Yanf M."/>
            <person name="Daum C."/>
            <person name="Ng V."/>
            <person name="Clum A."/>
            <person name="Steindorff A."/>
            <person name="Ohm R."/>
            <person name="Martin F."/>
            <person name="Silar P."/>
            <person name="Natvig D."/>
            <person name="Lalanne C."/>
            <person name="Gautier V."/>
            <person name="Ament-velasquez S.L."/>
            <person name="Kruys A."/>
            <person name="Hutchinson M.I."/>
            <person name="Powell A.J."/>
            <person name="Barry K."/>
            <person name="Miller A.N."/>
            <person name="Grigoriev I.V."/>
            <person name="Debuchy R."/>
            <person name="Gladieux P."/>
            <person name="Thoren M.H."/>
            <person name="Johannesson H."/>
        </authorList>
    </citation>
    <scope>NUCLEOTIDE SEQUENCE</scope>
    <source>
        <strain evidence="2">SMH2392-1A</strain>
    </source>
</reference>
<name>A0AA40B417_9PEZI</name>
<dbReference type="AlphaFoldDB" id="A0AA40B417"/>
<protein>
    <submittedName>
        <fullName evidence="2">Uncharacterized protein</fullName>
    </submittedName>
</protein>
<keyword evidence="3" id="KW-1185">Reference proteome</keyword>
<proteinExistence type="predicted"/>
<accession>A0AA40B417</accession>
<feature type="region of interest" description="Disordered" evidence="1">
    <location>
        <begin position="1"/>
        <end position="48"/>
    </location>
</feature>
<dbReference type="Proteomes" id="UP001172101">
    <property type="component" value="Unassembled WGS sequence"/>
</dbReference>
<feature type="compositionally biased region" description="Basic and acidic residues" evidence="1">
    <location>
        <begin position="112"/>
        <end position="128"/>
    </location>
</feature>